<comment type="caution">
    <text evidence="2">The sequence shown here is derived from an EMBL/GenBank/DDBJ whole genome shotgun (WGS) entry which is preliminary data.</text>
</comment>
<evidence type="ECO:0000313" key="3">
    <source>
        <dbReference type="Proteomes" id="UP000236379"/>
    </source>
</evidence>
<feature type="compositionally biased region" description="Low complexity" evidence="1">
    <location>
        <begin position="92"/>
        <end position="107"/>
    </location>
</feature>
<gene>
    <name evidence="2" type="ORF">CVO96_13225</name>
</gene>
<name>A0A2K3V078_9DEIO</name>
<organism evidence="2 3">
    <name type="scientific">Deinococcus koreensis</name>
    <dbReference type="NCBI Taxonomy" id="2054903"/>
    <lineage>
        <taxon>Bacteria</taxon>
        <taxon>Thermotogati</taxon>
        <taxon>Deinococcota</taxon>
        <taxon>Deinococci</taxon>
        <taxon>Deinococcales</taxon>
        <taxon>Deinococcaceae</taxon>
        <taxon>Deinococcus</taxon>
    </lineage>
</organism>
<evidence type="ECO:0000313" key="2">
    <source>
        <dbReference type="EMBL" id="PNY82198.1"/>
    </source>
</evidence>
<sequence length="107" mass="11305">MPTRIQPTLTALQGSLTDLDPKKGADLIGKWTADMENADWRGAKTIHANLTALQKQLEGGSPDGARIKELLTKLGEETGRAASHAEGNTGSQLKQLADALQQAGDSL</sequence>
<proteinExistence type="predicted"/>
<reference evidence="2 3" key="1">
    <citation type="submission" date="2018-01" db="EMBL/GenBank/DDBJ databases">
        <title>Deinococcus koreensis sp. nov., a radiation-resistant bacterium isolated from river water.</title>
        <authorList>
            <person name="Choi A."/>
        </authorList>
    </citation>
    <scope>NUCLEOTIDE SEQUENCE [LARGE SCALE GENOMIC DNA]</scope>
    <source>
        <strain evidence="2 3">SJW1-2</strain>
    </source>
</reference>
<protein>
    <submittedName>
        <fullName evidence="2">Uncharacterized protein</fullName>
    </submittedName>
</protein>
<dbReference type="EMBL" id="PPPD01000001">
    <property type="protein sequence ID" value="PNY82198.1"/>
    <property type="molecule type" value="Genomic_DNA"/>
</dbReference>
<feature type="region of interest" description="Disordered" evidence="1">
    <location>
        <begin position="80"/>
        <end position="107"/>
    </location>
</feature>
<dbReference type="Proteomes" id="UP000236379">
    <property type="component" value="Unassembled WGS sequence"/>
</dbReference>
<keyword evidence="3" id="KW-1185">Reference proteome</keyword>
<dbReference type="RefSeq" id="WP_103312632.1">
    <property type="nucleotide sequence ID" value="NZ_PPPD01000001.1"/>
</dbReference>
<evidence type="ECO:0000256" key="1">
    <source>
        <dbReference type="SAM" id="MobiDB-lite"/>
    </source>
</evidence>
<accession>A0A2K3V078</accession>
<dbReference type="AlphaFoldDB" id="A0A2K3V078"/>
<dbReference type="OrthoDB" id="7907310at2"/>